<gene>
    <name evidence="2" type="ORF">Bca52824_079284</name>
</gene>
<name>A0A8X7PZM0_BRACI</name>
<organism evidence="2 3">
    <name type="scientific">Brassica carinata</name>
    <name type="common">Ethiopian mustard</name>
    <name type="synonym">Abyssinian cabbage</name>
    <dbReference type="NCBI Taxonomy" id="52824"/>
    <lineage>
        <taxon>Eukaryota</taxon>
        <taxon>Viridiplantae</taxon>
        <taxon>Streptophyta</taxon>
        <taxon>Embryophyta</taxon>
        <taxon>Tracheophyta</taxon>
        <taxon>Spermatophyta</taxon>
        <taxon>Magnoliopsida</taxon>
        <taxon>eudicotyledons</taxon>
        <taxon>Gunneridae</taxon>
        <taxon>Pentapetalae</taxon>
        <taxon>rosids</taxon>
        <taxon>malvids</taxon>
        <taxon>Brassicales</taxon>
        <taxon>Brassicaceae</taxon>
        <taxon>Brassiceae</taxon>
        <taxon>Brassica</taxon>
    </lineage>
</organism>
<proteinExistence type="predicted"/>
<accession>A0A8X7PZM0</accession>
<comment type="caution">
    <text evidence="2">The sequence shown here is derived from an EMBL/GenBank/DDBJ whole genome shotgun (WGS) entry which is preliminary data.</text>
</comment>
<sequence>MEYEEDDLSEINTSEIDWGEEPDDLSDDGEDQEHQSCYETDSEISYGRHHEEVGDEPESLEQSFSRSISRWNEEDTPIKYSWSRPSSPWTDYGGEKEDELYEDYNLTKRAEKAVGYGCASYSVSAKPKPISTKRAQQTPTGQKKGVSKDSAYTSNTLVFSGSSKNPEVYLTWEINTEKWLWSNNIHKENKLSQAVQAFTGNAYKWWPKESSPSTYNQPVVDWRDLKVRMYKEFAEKYQDQVDATSKFHCQATRRKVMSTPKPHTVPKPKKAHDHEPKKISSSLLTHKEGFKRSAQLNKVHHYTLT</sequence>
<feature type="region of interest" description="Disordered" evidence="1">
    <location>
        <begin position="1"/>
        <end position="68"/>
    </location>
</feature>
<feature type="region of interest" description="Disordered" evidence="1">
    <location>
        <begin position="256"/>
        <end position="277"/>
    </location>
</feature>
<dbReference type="EMBL" id="JAAMPC010000015">
    <property type="protein sequence ID" value="KAG2259990.1"/>
    <property type="molecule type" value="Genomic_DNA"/>
</dbReference>
<feature type="region of interest" description="Disordered" evidence="1">
    <location>
        <begin position="127"/>
        <end position="148"/>
    </location>
</feature>
<feature type="compositionally biased region" description="Acidic residues" evidence="1">
    <location>
        <begin position="17"/>
        <end position="31"/>
    </location>
</feature>
<evidence type="ECO:0000313" key="2">
    <source>
        <dbReference type="EMBL" id="KAG2259990.1"/>
    </source>
</evidence>
<reference evidence="2 3" key="1">
    <citation type="submission" date="2020-02" db="EMBL/GenBank/DDBJ databases">
        <authorList>
            <person name="Ma Q."/>
            <person name="Huang Y."/>
            <person name="Song X."/>
            <person name="Pei D."/>
        </authorList>
    </citation>
    <scope>NUCLEOTIDE SEQUENCE [LARGE SCALE GENOMIC DNA]</scope>
    <source>
        <strain evidence="2">Sxm20200214</strain>
        <tissue evidence="2">Leaf</tissue>
    </source>
</reference>
<evidence type="ECO:0000256" key="1">
    <source>
        <dbReference type="SAM" id="MobiDB-lite"/>
    </source>
</evidence>
<keyword evidence="3" id="KW-1185">Reference proteome</keyword>
<dbReference type="OrthoDB" id="1112342at2759"/>
<dbReference type="AlphaFoldDB" id="A0A8X7PZM0"/>
<dbReference type="Proteomes" id="UP000886595">
    <property type="component" value="Unassembled WGS sequence"/>
</dbReference>
<protein>
    <submittedName>
        <fullName evidence="2">Uncharacterized protein</fullName>
    </submittedName>
</protein>
<evidence type="ECO:0000313" key="3">
    <source>
        <dbReference type="Proteomes" id="UP000886595"/>
    </source>
</evidence>